<accession>A0ABD3MR81</accession>
<dbReference type="Gene3D" id="3.30.420.10">
    <property type="entry name" value="Ribonuclease H-like superfamily/Ribonuclease H"/>
    <property type="match status" value="1"/>
</dbReference>
<dbReference type="PANTHER" id="PTHR13620">
    <property type="entry name" value="3-5 EXONUCLEASE"/>
    <property type="match status" value="1"/>
</dbReference>
<dbReference type="InterPro" id="IPR012337">
    <property type="entry name" value="RNaseH-like_sf"/>
</dbReference>
<dbReference type="GO" id="GO:0005634">
    <property type="term" value="C:nucleus"/>
    <property type="evidence" value="ECO:0007669"/>
    <property type="project" value="UniProtKB-SubCell"/>
</dbReference>
<proteinExistence type="predicted"/>
<evidence type="ECO:0000256" key="5">
    <source>
        <dbReference type="ARBA" id="ARBA00022839"/>
    </source>
</evidence>
<evidence type="ECO:0000313" key="13">
    <source>
        <dbReference type="EMBL" id="KAL3766182.1"/>
    </source>
</evidence>
<evidence type="ECO:0000256" key="8">
    <source>
        <dbReference type="ARBA" id="ARBA00040531"/>
    </source>
</evidence>
<dbReference type="InterPro" id="IPR002562">
    <property type="entry name" value="3'-5'_exonuclease_dom"/>
</dbReference>
<evidence type="ECO:0000256" key="6">
    <source>
        <dbReference type="ARBA" id="ARBA00022842"/>
    </source>
</evidence>
<keyword evidence="5" id="KW-0269">Exonuclease</keyword>
<evidence type="ECO:0000256" key="7">
    <source>
        <dbReference type="ARBA" id="ARBA00023242"/>
    </source>
</evidence>
<dbReference type="PANTHER" id="PTHR13620:SF109">
    <property type="entry name" value="3'-5' EXONUCLEASE"/>
    <property type="match status" value="1"/>
</dbReference>
<keyword evidence="6" id="KW-0460">Magnesium</keyword>
<feature type="compositionally biased region" description="Polar residues" evidence="10">
    <location>
        <begin position="629"/>
        <end position="642"/>
    </location>
</feature>
<evidence type="ECO:0000259" key="11">
    <source>
        <dbReference type="Pfam" id="PF01612"/>
    </source>
</evidence>
<dbReference type="EMBL" id="JALLPJ020001389">
    <property type="protein sequence ID" value="KAL3766182.1"/>
    <property type="molecule type" value="Genomic_DNA"/>
</dbReference>
<evidence type="ECO:0000259" key="12">
    <source>
        <dbReference type="Pfam" id="PF20499"/>
    </source>
</evidence>
<evidence type="ECO:0000256" key="4">
    <source>
        <dbReference type="ARBA" id="ARBA00022801"/>
    </source>
</evidence>
<evidence type="ECO:0000313" key="14">
    <source>
        <dbReference type="Proteomes" id="UP001530400"/>
    </source>
</evidence>
<feature type="domain" description="3'-5' exonuclease" evidence="11">
    <location>
        <begin position="330"/>
        <end position="507"/>
    </location>
</feature>
<organism evidence="13 14">
    <name type="scientific">Cyclotella atomus</name>
    <dbReference type="NCBI Taxonomy" id="382360"/>
    <lineage>
        <taxon>Eukaryota</taxon>
        <taxon>Sar</taxon>
        <taxon>Stramenopiles</taxon>
        <taxon>Ochrophyta</taxon>
        <taxon>Bacillariophyta</taxon>
        <taxon>Coscinodiscophyceae</taxon>
        <taxon>Thalassiosirophycidae</taxon>
        <taxon>Stephanodiscales</taxon>
        <taxon>Stephanodiscaceae</taxon>
        <taxon>Cyclotella</taxon>
    </lineage>
</organism>
<dbReference type="InterPro" id="IPR051132">
    <property type="entry name" value="3-5_Exonuclease_domain"/>
</dbReference>
<dbReference type="Proteomes" id="UP001530400">
    <property type="component" value="Unassembled WGS sequence"/>
</dbReference>
<gene>
    <name evidence="13" type="ORF">ACHAWO_013160</name>
</gene>
<protein>
    <recommendedName>
        <fullName evidence="8">3'-5' exonuclease</fullName>
    </recommendedName>
    <alternativeName>
        <fullName evidence="9">Werner Syndrome-like exonuclease</fullName>
    </alternativeName>
</protein>
<comment type="subcellular location">
    <subcellularLocation>
        <location evidence="1">Nucleus</location>
    </subcellularLocation>
</comment>
<evidence type="ECO:0000256" key="1">
    <source>
        <dbReference type="ARBA" id="ARBA00004123"/>
    </source>
</evidence>
<reference evidence="13 14" key="1">
    <citation type="submission" date="2024-10" db="EMBL/GenBank/DDBJ databases">
        <title>Updated reference genomes for cyclostephanoid diatoms.</title>
        <authorList>
            <person name="Roberts W.R."/>
            <person name="Alverson A.J."/>
        </authorList>
    </citation>
    <scope>NUCLEOTIDE SEQUENCE [LARGE SCALE GENOMIC DNA]</scope>
    <source>
        <strain evidence="13 14">AJA010-31</strain>
    </source>
</reference>
<feature type="domain" description="DUF6729" evidence="12">
    <location>
        <begin position="60"/>
        <end position="173"/>
    </location>
</feature>
<keyword evidence="4" id="KW-0378">Hydrolase</keyword>
<dbReference type="CDD" id="cd06141">
    <property type="entry name" value="WRN_exo"/>
    <property type="match status" value="1"/>
</dbReference>
<dbReference type="InterPro" id="IPR036397">
    <property type="entry name" value="RNaseH_sf"/>
</dbReference>
<evidence type="ECO:0000256" key="10">
    <source>
        <dbReference type="SAM" id="MobiDB-lite"/>
    </source>
</evidence>
<keyword evidence="3" id="KW-0479">Metal-binding</keyword>
<dbReference type="GO" id="GO:0008408">
    <property type="term" value="F:3'-5' exonuclease activity"/>
    <property type="evidence" value="ECO:0007669"/>
    <property type="project" value="UniProtKB-ARBA"/>
</dbReference>
<dbReference type="SUPFAM" id="SSF53098">
    <property type="entry name" value="Ribonuclease H-like"/>
    <property type="match status" value="1"/>
</dbReference>
<keyword evidence="7" id="KW-0539">Nucleus</keyword>
<sequence>MLDDAGGRIVVGLTEIYYIISRRYRCEGCREKSDALKRSISEAFQSANGTTVDVEKSHQYTFMAWNEHSLPLLPRSLSLEFPAFLTRKAGLDKVVVDLMFPLINKGVRLEAISDMLLELHSKKYTKSHIRYEEDNHHLNQYGGGYPEYSEFDNEHGYHGKVPTANYLQSVYKKYHRTICRQLENEVKKRGGEIFAMDASYKSAKHMCQYKGEQVFKALVTVTNEYGEIRMQFHVVSDSHEQMVAAFESFLKTTNEYGYPPMKLMFTDNPTRDKAFLLNMFPSLNEQQRKFDSSARPEDVSTESNMPLLSYNAGDVTVLSKTAEITRYMTAMRNLIKDSTNSVAVDAEWKVDLNSSGRVKKSYKVGLIQFCYIDNNGNYKSCLVQTSKLKKLPSALEALFSDDSVTIVGVQVGGDLAKIGRDFDLTKVMQGRSKESVVNLGSFARDLDVVQNGKIGLSALCEAVLNKRIEKQSHLRYSDWDVPTLSLDQIKYAANDALASLMIFEAIKMMPNLHSRLTKDDAAEGRIVASAPCESPDGVTPASVKPGGNHAVVNIETVYAPSMKVPRYKMSGGGAVTIGAFKYCNVVLPVTMLKEHIESDAIRTTPEDAERDGPSDRQSAGGTAPASCNGKVTRSSAVATHNAASDEHDSTVVVNDENQDVSHSITDIEDFGEVTTLECEQLRCAIFCASEYQSGRTPIECEHLDRALTPSSIQDRFSAALGDCFHAMDRPNIPVHHTDKKGYKNALKNAFFVWHPTQMDELKSRMKAAGMDDAEIESAQYFRPTLFHDCVERIVPPPKLLYWRVRAVFALFGKMKDSKTNAPLFNANSWKKANNVLREILAGFYSDPPGVALYRKKVSEDGAVMKNKYDMDVIECMRGTNGTKAVHKGLARIFGGWNMGVEMSSYVLAWFRHCYNHRCSEHKPMGFPIIGHFDTWLVDLLQNLVYKNHGKLLYPNWTNASDYRASDESFDTSAIYSQQLHDALAQRWDALSDAEKAKVKLTSDQKFLSQEANVPIPFLPMATIEEYVAYNEYAVNGMPTDEEEAARVKDSVRRAKSGSEKLRELNSVAVPQPDPRPNVAQQDAVLPSGLPEIPTQALTNEPYAVVAQVCVGKVPNDDICKRVRGKDHRKRRGKRCRVCLTCNGSDALTCRGRGAAILCPNFCSICVDDEDCPNDNAAICPGRHDRSLCDAQSKKKRVDGGP</sequence>
<dbReference type="InterPro" id="IPR046616">
    <property type="entry name" value="DUF6729"/>
</dbReference>
<dbReference type="GO" id="GO:0046872">
    <property type="term" value="F:metal ion binding"/>
    <property type="evidence" value="ECO:0007669"/>
    <property type="project" value="UniProtKB-KW"/>
</dbReference>
<dbReference type="Pfam" id="PF20499">
    <property type="entry name" value="DUF6729"/>
    <property type="match status" value="1"/>
</dbReference>
<comment type="caution">
    <text evidence="13">The sequence shown here is derived from an EMBL/GenBank/DDBJ whole genome shotgun (WGS) entry which is preliminary data.</text>
</comment>
<name>A0ABD3MR81_9STRA</name>
<keyword evidence="2" id="KW-0540">Nuclease</keyword>
<dbReference type="Pfam" id="PF01612">
    <property type="entry name" value="DNA_pol_A_exo1"/>
    <property type="match status" value="1"/>
</dbReference>
<dbReference type="AlphaFoldDB" id="A0ABD3MR81"/>
<keyword evidence="14" id="KW-1185">Reference proteome</keyword>
<evidence type="ECO:0000256" key="3">
    <source>
        <dbReference type="ARBA" id="ARBA00022723"/>
    </source>
</evidence>
<evidence type="ECO:0000256" key="9">
    <source>
        <dbReference type="ARBA" id="ARBA00042761"/>
    </source>
</evidence>
<feature type="region of interest" description="Disordered" evidence="10">
    <location>
        <begin position="600"/>
        <end position="657"/>
    </location>
</feature>
<evidence type="ECO:0000256" key="2">
    <source>
        <dbReference type="ARBA" id="ARBA00022722"/>
    </source>
</evidence>
<feature type="compositionally biased region" description="Basic and acidic residues" evidence="10">
    <location>
        <begin position="600"/>
        <end position="614"/>
    </location>
</feature>